<dbReference type="EMBL" id="UOFM01000552">
    <property type="protein sequence ID" value="VAW83481.1"/>
    <property type="molecule type" value="Genomic_DNA"/>
</dbReference>
<dbReference type="GO" id="GO:0006878">
    <property type="term" value="P:intracellular copper ion homeostasis"/>
    <property type="evidence" value="ECO:0007669"/>
    <property type="project" value="InterPro"/>
</dbReference>
<dbReference type="NCBIfam" id="TIGR01409">
    <property type="entry name" value="TAT_signal_seq"/>
    <property type="match status" value="1"/>
</dbReference>
<protein>
    <submittedName>
        <fullName evidence="1">Copper resistance protein B</fullName>
    </submittedName>
</protein>
<accession>A0A3B0YVP8</accession>
<dbReference type="InterPro" id="IPR019546">
    <property type="entry name" value="TAT_signal_bac_arc"/>
</dbReference>
<dbReference type="GO" id="GO:0009279">
    <property type="term" value="C:cell outer membrane"/>
    <property type="evidence" value="ECO:0007669"/>
    <property type="project" value="InterPro"/>
</dbReference>
<organism evidence="1">
    <name type="scientific">hydrothermal vent metagenome</name>
    <dbReference type="NCBI Taxonomy" id="652676"/>
    <lineage>
        <taxon>unclassified sequences</taxon>
        <taxon>metagenomes</taxon>
        <taxon>ecological metagenomes</taxon>
    </lineage>
</organism>
<dbReference type="InterPro" id="IPR007939">
    <property type="entry name" value="Cu-R_B_prcur"/>
</dbReference>
<dbReference type="AlphaFoldDB" id="A0A3B0YVP8"/>
<dbReference type="InterPro" id="IPR006311">
    <property type="entry name" value="TAT_signal"/>
</dbReference>
<reference evidence="1" key="1">
    <citation type="submission" date="2018-06" db="EMBL/GenBank/DDBJ databases">
        <authorList>
            <person name="Zhirakovskaya E."/>
        </authorList>
    </citation>
    <scope>NUCLEOTIDE SEQUENCE</scope>
</reference>
<dbReference type="Pfam" id="PF05275">
    <property type="entry name" value="CopB"/>
    <property type="match status" value="1"/>
</dbReference>
<dbReference type="GO" id="GO:0005507">
    <property type="term" value="F:copper ion binding"/>
    <property type="evidence" value="ECO:0007669"/>
    <property type="project" value="InterPro"/>
</dbReference>
<proteinExistence type="predicted"/>
<dbReference type="PROSITE" id="PS51318">
    <property type="entry name" value="TAT"/>
    <property type="match status" value="1"/>
</dbReference>
<name>A0A3B0YVP8_9ZZZZ</name>
<sequence length="105" mass="11545">MKRILQCSDISPDHSRRRFVQGLATSGAMLGLSSLLTPAWAQQAAETKTGMAPVLSGCRGLRLRYEIRREIAPYMGVEWSRKYGDTKDFARAAGQESSEARLVAG</sequence>
<evidence type="ECO:0000313" key="1">
    <source>
        <dbReference type="EMBL" id="VAW83481.1"/>
    </source>
</evidence>
<feature type="non-terminal residue" evidence="1">
    <location>
        <position position="105"/>
    </location>
</feature>
<gene>
    <name evidence="1" type="ORF">MNBD_GAMMA14-1797</name>
</gene>